<name>A0A640T8I2_STRNI</name>
<evidence type="ECO:0000313" key="2">
    <source>
        <dbReference type="EMBL" id="GFE20049.1"/>
    </source>
</evidence>
<dbReference type="Pfam" id="PF24881">
    <property type="entry name" value="DUF7739"/>
    <property type="match status" value="1"/>
</dbReference>
<evidence type="ECO:0000313" key="4">
    <source>
        <dbReference type="Proteomes" id="UP000429552"/>
    </source>
</evidence>
<organism evidence="2 4">
    <name type="scientific">Streptomyces nigrescens</name>
    <dbReference type="NCBI Taxonomy" id="1920"/>
    <lineage>
        <taxon>Bacteria</taxon>
        <taxon>Bacillati</taxon>
        <taxon>Actinomycetota</taxon>
        <taxon>Actinomycetes</taxon>
        <taxon>Kitasatosporales</taxon>
        <taxon>Streptomycetaceae</taxon>
        <taxon>Streptomyces</taxon>
    </lineage>
</organism>
<gene>
    <name evidence="2" type="ORF">Sliba_05020</name>
    <name evidence="3" type="ORF">STRLI_000573</name>
</gene>
<sequence>MGWNISHGTDGNGEVLASYSHMDSLCKHLAHNLPASQWRVLKPAFSLPSERFRISPRDAGRMADVLRTASTHRLMPAEFTQTARDLADAADRAVSARQPWEWR</sequence>
<dbReference type="Proteomes" id="UP001210609">
    <property type="component" value="Chromosome"/>
</dbReference>
<evidence type="ECO:0000313" key="5">
    <source>
        <dbReference type="Proteomes" id="UP001210609"/>
    </source>
</evidence>
<dbReference type="Proteomes" id="UP000429552">
    <property type="component" value="Unassembled WGS sequence"/>
</dbReference>
<protein>
    <recommendedName>
        <fullName evidence="1">DUF7739 domain-containing protein</fullName>
    </recommendedName>
</protein>
<proteinExistence type="predicted"/>
<evidence type="ECO:0000313" key="3">
    <source>
        <dbReference type="EMBL" id="WAT94901.1"/>
    </source>
</evidence>
<dbReference type="EMBL" id="BLIP01000001">
    <property type="protein sequence ID" value="GFE20049.1"/>
    <property type="molecule type" value="Genomic_DNA"/>
</dbReference>
<evidence type="ECO:0000259" key="1">
    <source>
        <dbReference type="Pfam" id="PF24881"/>
    </source>
</evidence>
<dbReference type="EMBL" id="CP114202">
    <property type="protein sequence ID" value="WAT94901.1"/>
    <property type="molecule type" value="Genomic_DNA"/>
</dbReference>
<dbReference type="AlphaFoldDB" id="A0A640T8I2"/>
<keyword evidence="5" id="KW-1185">Reference proteome</keyword>
<dbReference type="RefSeq" id="WP_159484057.1">
    <property type="nucleotide sequence ID" value="NZ_BLIP01000001.1"/>
</dbReference>
<accession>A0A640T8I2</accession>
<reference evidence="3 5" key="2">
    <citation type="submission" date="2022-12" db="EMBL/GenBank/DDBJ databases">
        <authorList>
            <person name="Ruckert C."/>
            <person name="Busche T."/>
            <person name="Kalinowski J."/>
            <person name="Wittmann C."/>
        </authorList>
    </citation>
    <scope>NUCLEOTIDE SEQUENCE [LARGE SCALE GENOMIC DNA]</scope>
    <source>
        <strain evidence="3 5">DSM 40555</strain>
    </source>
</reference>
<reference evidence="2 4" key="1">
    <citation type="submission" date="2019-12" db="EMBL/GenBank/DDBJ databases">
        <title>Whole genome shotgun sequence of Streptomyces libani subsp. libani NBRC 13452.</title>
        <authorList>
            <person name="Ichikawa N."/>
            <person name="Kimura A."/>
            <person name="Kitahashi Y."/>
            <person name="Komaki H."/>
            <person name="Tamura T."/>
        </authorList>
    </citation>
    <scope>NUCLEOTIDE SEQUENCE [LARGE SCALE GENOMIC DNA]</scope>
    <source>
        <strain evidence="2 4">NBRC 13452</strain>
    </source>
</reference>
<dbReference type="InterPro" id="IPR056641">
    <property type="entry name" value="DUF7739"/>
</dbReference>
<feature type="domain" description="DUF7739" evidence="1">
    <location>
        <begin position="8"/>
        <end position="103"/>
    </location>
</feature>